<evidence type="ECO:0000313" key="3">
    <source>
        <dbReference type="EMBL" id="WNG45288.1"/>
    </source>
</evidence>
<keyword evidence="1" id="KW-0175">Coiled coil</keyword>
<dbReference type="EMBL" id="CP043494">
    <property type="protein sequence ID" value="WNG45288.1"/>
    <property type="molecule type" value="Genomic_DNA"/>
</dbReference>
<accession>A0ABY9WNW4</accession>
<evidence type="ECO:0000259" key="2">
    <source>
        <dbReference type="Pfam" id="PF12770"/>
    </source>
</evidence>
<reference evidence="3 4" key="1">
    <citation type="submission" date="2019-08" db="EMBL/GenBank/DDBJ databases">
        <title>Archangium and Cystobacter genomes.</title>
        <authorList>
            <person name="Chen I.-C.K."/>
            <person name="Wielgoss S."/>
        </authorList>
    </citation>
    <scope>NUCLEOTIDE SEQUENCE [LARGE SCALE GENOMIC DNA]</scope>
    <source>
        <strain evidence="3 4">Cbm 6</strain>
    </source>
</reference>
<feature type="coiled-coil region" evidence="1">
    <location>
        <begin position="350"/>
        <end position="377"/>
    </location>
</feature>
<protein>
    <submittedName>
        <fullName evidence="3">CHAT domain-containing protein</fullName>
    </submittedName>
</protein>
<gene>
    <name evidence="3" type="ORF">F0U60_15115</name>
</gene>
<name>A0ABY9WNW4_9BACT</name>
<proteinExistence type="predicted"/>
<dbReference type="Pfam" id="PF12770">
    <property type="entry name" value="CHAT"/>
    <property type="match status" value="1"/>
</dbReference>
<evidence type="ECO:0000313" key="4">
    <source>
        <dbReference type="Proteomes" id="UP001611383"/>
    </source>
</evidence>
<organism evidence="3 4">
    <name type="scientific">Archangium minus</name>
    <dbReference type="NCBI Taxonomy" id="83450"/>
    <lineage>
        <taxon>Bacteria</taxon>
        <taxon>Pseudomonadati</taxon>
        <taxon>Myxococcota</taxon>
        <taxon>Myxococcia</taxon>
        <taxon>Myxococcales</taxon>
        <taxon>Cystobacterineae</taxon>
        <taxon>Archangiaceae</taxon>
        <taxon>Archangium</taxon>
    </lineage>
</organism>
<evidence type="ECO:0000256" key="1">
    <source>
        <dbReference type="SAM" id="Coils"/>
    </source>
</evidence>
<feature type="domain" description="CHAT" evidence="2">
    <location>
        <begin position="443"/>
        <end position="595"/>
    </location>
</feature>
<feature type="coiled-coil region" evidence="1">
    <location>
        <begin position="209"/>
        <end position="236"/>
    </location>
</feature>
<dbReference type="Proteomes" id="UP001611383">
    <property type="component" value="Chromosome"/>
</dbReference>
<keyword evidence="4" id="KW-1185">Reference proteome</keyword>
<sequence>MHVVDVESMEADRLIDLLLNGGALHELVGEHGAACFALPGPLHAQAFYEALIEHSADIDATTRQHVAFILFYGKASTRVRDRRYGYTLMRGLSTSTNSTEMPPRGWRTPEEVFPESLGDHFRYRPQDIDRVQFRQEMTSCTRALLDRFTLPHSVEPCVLFVNPVFPERHFTVALDKRDPVRSLFEDLLNPLSDAFRLLSSRVLREHEEASRLVEQRAKLVSEIRQLELRVAHVEDDARSATWTALREAFRGDWKNADHVLSVTGIEGLVSGDEVRALKESRQRCAELTHKLEALSAEDGSDALDEERRSLRSAIAKSANWRVNKLAVLRAKLQRRPEFDEGCRRAVHAHLARARGELPKKEEDARRAEERLVKLEASRLEMQEPVDIQRSKLQRLGLRPDMLQVDGPQAFYVVKAMQSAGSIGAKARIEQGGHMVSVLVLAANPHVYERPLDLERELRDLKEVLHGVRYRDAVTVEVGHAVRVDDLVHLLREHKPDIVHFCGHGSPNGVQLRAEDGRDATEVSGDSLARVFQDRGVTLLVLNACFSGHQASVLSKVVQCVVGTTDAVGDDDSRRFSKTFFKTLGNGHTVEEAFRDGRDVVDASGGIDVFRSFGNLDRVLFGPSVARSG</sequence>
<dbReference type="RefSeq" id="WP_395819760.1">
    <property type="nucleotide sequence ID" value="NZ_CP043494.1"/>
</dbReference>
<dbReference type="InterPro" id="IPR024983">
    <property type="entry name" value="CHAT_dom"/>
</dbReference>